<evidence type="ECO:0000313" key="13">
    <source>
        <dbReference type="Proteomes" id="UP000182584"/>
    </source>
</evidence>
<dbReference type="GO" id="GO:0045148">
    <property type="term" value="F:tripeptide aminopeptidase activity"/>
    <property type="evidence" value="ECO:0007669"/>
    <property type="project" value="UniProtKB-UniRule"/>
</dbReference>
<feature type="binding site" evidence="9">
    <location>
        <position position="455"/>
    </location>
    <ligand>
        <name>Zn(2+)</name>
        <dbReference type="ChEBI" id="CHEBI:29105"/>
        <label>1</label>
    </ligand>
</feature>
<dbReference type="Pfam" id="PF01546">
    <property type="entry name" value="Peptidase_M20"/>
    <property type="match status" value="1"/>
</dbReference>
<organism evidence="12 13">
    <name type="scientific">Butyrivibrio fibrisolvens</name>
    <dbReference type="NCBI Taxonomy" id="831"/>
    <lineage>
        <taxon>Bacteria</taxon>
        <taxon>Bacillati</taxon>
        <taxon>Bacillota</taxon>
        <taxon>Clostridia</taxon>
        <taxon>Lachnospirales</taxon>
        <taxon>Lachnospiraceae</taxon>
        <taxon>Butyrivibrio</taxon>
    </lineage>
</organism>
<dbReference type="NCBIfam" id="NF009920">
    <property type="entry name" value="PRK13381.1"/>
    <property type="match status" value="1"/>
</dbReference>
<dbReference type="AlphaFoldDB" id="A0A1H9U588"/>
<dbReference type="PANTHER" id="PTHR42994:SF1">
    <property type="entry name" value="PEPTIDASE T"/>
    <property type="match status" value="1"/>
</dbReference>
<comment type="function">
    <text evidence="9">Cleaves the N-terminal amino acid of tripeptides.</text>
</comment>
<dbReference type="PANTHER" id="PTHR42994">
    <property type="entry name" value="PEPTIDASE T"/>
    <property type="match status" value="1"/>
</dbReference>
<dbReference type="Gene3D" id="3.40.630.10">
    <property type="entry name" value="Zn peptidases"/>
    <property type="match status" value="1"/>
</dbReference>
<feature type="active site" description="Proton acceptor" evidence="9">
    <location>
        <position position="489"/>
    </location>
</feature>
<accession>A0A1H9U588</accession>
<dbReference type="Pfam" id="PF26351">
    <property type="entry name" value="DUF8091"/>
    <property type="match status" value="1"/>
</dbReference>
<evidence type="ECO:0000256" key="6">
    <source>
        <dbReference type="ARBA" id="ARBA00022801"/>
    </source>
</evidence>
<evidence type="ECO:0000259" key="10">
    <source>
        <dbReference type="Pfam" id="PF07687"/>
    </source>
</evidence>
<proteinExistence type="inferred from homology"/>
<keyword evidence="3 9" id="KW-0031">Aminopeptidase</keyword>
<dbReference type="NCBIfam" id="TIGR01882">
    <property type="entry name" value="peptidase-T"/>
    <property type="match status" value="1"/>
</dbReference>
<feature type="binding site" evidence="9">
    <location>
        <position position="512"/>
    </location>
    <ligand>
        <name>Zn(2+)</name>
        <dbReference type="ChEBI" id="CHEBI:29105"/>
        <label>1</label>
    </ligand>
</feature>
<evidence type="ECO:0000256" key="1">
    <source>
        <dbReference type="ARBA" id="ARBA00000870"/>
    </source>
</evidence>
<evidence type="ECO:0000259" key="11">
    <source>
        <dbReference type="Pfam" id="PF26351"/>
    </source>
</evidence>
<name>A0A1H9U588_BUTFI</name>
<evidence type="ECO:0000256" key="5">
    <source>
        <dbReference type="ARBA" id="ARBA00022723"/>
    </source>
</evidence>
<dbReference type="NCBIfam" id="NF003976">
    <property type="entry name" value="PRK05469.1"/>
    <property type="match status" value="1"/>
</dbReference>
<dbReference type="EC" id="3.4.11.4" evidence="9"/>
<keyword evidence="8 9" id="KW-0482">Metalloprotease</keyword>
<sequence>MTGNDTNDLFKKSIDKFLGRSYERNSIGILQEKTLHSIVKDFYAPSDDAKEIRVGDFVADICYEDKIVEIQNGNFTHLVPKLEAFLPEYKVTVVYPIPYRKWMCWIDPETGELTKRNAPRGCFNLYKVFRDLYSIRKYLDHPGFTLILTCLELEEYRLLDGWSKDHKKGSHRYDRIPLKLLDEIVIKGKEGYNRFLPDELTDEFTIKEFQKLVRYRGKYFGTAIKVLEQLGLIERCGMRKRAYLYRKVDSSKGNIIKDNNIKDNNKNDNKTENKEMAVKKTKTATKKTASKAATTKTATKAKNVKVSEETVIDRFLRYVKFDTQSDERSGASPSTPSQHELAKALVSELESIGASDVYYDKEHCYVYATIPSTLGRKKAPVLGFISHMDTSDACSGKDVKARIVEKYDGKDVVLNESDPETGAKIVLSPKTFPELLNHKGEDLIVTDGTTLLGADDKAGISEIMTMAAYLLSHPEIKHGKIRIGFTPDEEIGEGTKFFDLKRFGADFAYTVDGGKLGELEYECFNAAEVELIIHGRSVHPGDAKGKMLNASLIAYEFQSMLPQFDNPMYTEKKEGFFHLTLMKGTCEKAVAYYIIRDHDKKKFTERKKLVEKIVKFLNDKYGAGTVELTMEDSYYNMIEKLKPHMHLIDNARKAMEQAGVTSIENPIRGGTDGAMLSFKGLPCPNLCTGGYNYHGKYEYASVQEMYKTVEILENLAQIYGSYKG</sequence>
<dbReference type="InterPro" id="IPR002933">
    <property type="entry name" value="Peptidase_M20"/>
</dbReference>
<dbReference type="Proteomes" id="UP000182584">
    <property type="component" value="Unassembled WGS sequence"/>
</dbReference>
<dbReference type="InterPro" id="IPR010161">
    <property type="entry name" value="Peptidase_M20B"/>
</dbReference>
<dbReference type="CDD" id="cd03892">
    <property type="entry name" value="M20_peptT"/>
    <property type="match status" value="1"/>
</dbReference>
<dbReference type="GO" id="GO:0008270">
    <property type="term" value="F:zinc ion binding"/>
    <property type="evidence" value="ECO:0007669"/>
    <property type="project" value="UniProtKB-UniRule"/>
</dbReference>
<dbReference type="Gene3D" id="3.30.70.360">
    <property type="match status" value="1"/>
</dbReference>
<keyword evidence="5 9" id="KW-0479">Metal-binding</keyword>
<reference evidence="12 13" key="1">
    <citation type="submission" date="2016-10" db="EMBL/GenBank/DDBJ databases">
        <authorList>
            <person name="de Groot N.N."/>
        </authorList>
    </citation>
    <scope>NUCLEOTIDE SEQUENCE [LARGE SCALE GENOMIC DNA]</scope>
    <source>
        <strain evidence="12 13">AR40</strain>
    </source>
</reference>
<evidence type="ECO:0000313" key="12">
    <source>
        <dbReference type="EMBL" id="SES04539.1"/>
    </source>
</evidence>
<evidence type="ECO:0000256" key="9">
    <source>
        <dbReference type="HAMAP-Rule" id="MF_00550"/>
    </source>
</evidence>
<dbReference type="InterPro" id="IPR036264">
    <property type="entry name" value="Bact_exopeptidase_dim_dom"/>
</dbReference>
<dbReference type="Pfam" id="PF07687">
    <property type="entry name" value="M20_dimer"/>
    <property type="match status" value="1"/>
</dbReference>
<dbReference type="eggNOG" id="COG2195">
    <property type="taxonomic scope" value="Bacteria"/>
</dbReference>
<keyword evidence="6 9" id="KW-0378">Hydrolase</keyword>
<dbReference type="HAMAP" id="MF_00550">
    <property type="entry name" value="Aminopeptidase_M20"/>
    <property type="match status" value="1"/>
</dbReference>
<evidence type="ECO:0000256" key="4">
    <source>
        <dbReference type="ARBA" id="ARBA00022670"/>
    </source>
</evidence>
<dbReference type="SUPFAM" id="SSF55031">
    <property type="entry name" value="Bacterial exopeptidase dimerisation domain"/>
    <property type="match status" value="1"/>
</dbReference>
<evidence type="ECO:0000256" key="3">
    <source>
        <dbReference type="ARBA" id="ARBA00022438"/>
    </source>
</evidence>
<dbReference type="GO" id="GO:0008237">
    <property type="term" value="F:metallopeptidase activity"/>
    <property type="evidence" value="ECO:0007669"/>
    <property type="project" value="UniProtKB-KW"/>
</dbReference>
<evidence type="ECO:0000256" key="2">
    <source>
        <dbReference type="ARBA" id="ARBA00009692"/>
    </source>
</evidence>
<protein>
    <recommendedName>
        <fullName evidence="9">Peptidase T</fullName>
        <ecNumber evidence="9">3.4.11.4</ecNumber>
    </recommendedName>
    <alternativeName>
        <fullName evidence="9">Aminotripeptidase</fullName>
        <shortName evidence="9">Tripeptidase</shortName>
    </alternativeName>
    <alternativeName>
        <fullName evidence="9">Tripeptide aminopeptidase</fullName>
    </alternativeName>
</protein>
<keyword evidence="9" id="KW-0963">Cytoplasm</keyword>
<dbReference type="InterPro" id="IPR011650">
    <property type="entry name" value="Peptidase_M20_dimer"/>
</dbReference>
<keyword evidence="7 9" id="KW-0862">Zinc</keyword>
<keyword evidence="4 9" id="KW-0645">Protease</keyword>
<evidence type="ECO:0000256" key="7">
    <source>
        <dbReference type="ARBA" id="ARBA00022833"/>
    </source>
</evidence>
<comment type="cofactor">
    <cofactor evidence="9">
        <name>Zn(2+)</name>
        <dbReference type="ChEBI" id="CHEBI:29105"/>
    </cofactor>
    <text evidence="9">Binds 2 Zn(2+) ions per subunit.</text>
</comment>
<feature type="binding site" evidence="9">
    <location>
        <position position="455"/>
    </location>
    <ligand>
        <name>Zn(2+)</name>
        <dbReference type="ChEBI" id="CHEBI:29105"/>
        <label>2</label>
    </ligand>
</feature>
<dbReference type="GO" id="GO:0005829">
    <property type="term" value="C:cytosol"/>
    <property type="evidence" value="ECO:0007669"/>
    <property type="project" value="TreeGrafter"/>
</dbReference>
<evidence type="ECO:0000256" key="8">
    <source>
        <dbReference type="ARBA" id="ARBA00023049"/>
    </source>
</evidence>
<comment type="similarity">
    <text evidence="2 9">Belongs to the peptidase M20B family.</text>
</comment>
<feature type="active site" evidence="9">
    <location>
        <position position="389"/>
    </location>
</feature>
<dbReference type="GO" id="GO:0043171">
    <property type="term" value="P:peptide catabolic process"/>
    <property type="evidence" value="ECO:0007669"/>
    <property type="project" value="UniProtKB-UniRule"/>
</dbReference>
<dbReference type="InterPro" id="IPR001261">
    <property type="entry name" value="ArgE/DapE_CS"/>
</dbReference>
<gene>
    <name evidence="9" type="primary">pepT</name>
    <name evidence="12" type="ORF">SAMN04487884_11750</name>
</gene>
<dbReference type="SUPFAM" id="SSF53187">
    <property type="entry name" value="Zn-dependent exopeptidases"/>
    <property type="match status" value="1"/>
</dbReference>
<comment type="subcellular location">
    <subcellularLocation>
        <location evidence="9">Cytoplasm</location>
    </subcellularLocation>
</comment>
<feature type="binding site" evidence="9">
    <location>
        <position position="694"/>
    </location>
    <ligand>
        <name>Zn(2+)</name>
        <dbReference type="ChEBI" id="CHEBI:29105"/>
        <label>2</label>
    </ligand>
</feature>
<dbReference type="PROSITE" id="PS00758">
    <property type="entry name" value="ARGE_DAPE_CPG2_1"/>
    <property type="match status" value="1"/>
</dbReference>
<dbReference type="EMBL" id="FOGJ01000017">
    <property type="protein sequence ID" value="SES04539.1"/>
    <property type="molecule type" value="Genomic_DNA"/>
</dbReference>
<feature type="binding site" evidence="9">
    <location>
        <position position="490"/>
    </location>
    <ligand>
        <name>Zn(2+)</name>
        <dbReference type="ChEBI" id="CHEBI:29105"/>
        <label>2</label>
    </ligand>
</feature>
<feature type="binding site" evidence="9">
    <location>
        <position position="387"/>
    </location>
    <ligand>
        <name>Zn(2+)</name>
        <dbReference type="ChEBI" id="CHEBI:29105"/>
        <label>1</label>
    </ligand>
</feature>
<feature type="domain" description="DUF8091" evidence="11">
    <location>
        <begin position="33"/>
        <end position="186"/>
    </location>
</feature>
<comment type="catalytic activity">
    <reaction evidence="1 9">
        <text>Release of the N-terminal residue from a tripeptide.</text>
        <dbReference type="EC" id="3.4.11.4"/>
    </reaction>
</comment>
<dbReference type="PROSITE" id="PS00759">
    <property type="entry name" value="ARGE_DAPE_CPG2_2"/>
    <property type="match status" value="1"/>
</dbReference>
<dbReference type="GO" id="GO:0006508">
    <property type="term" value="P:proteolysis"/>
    <property type="evidence" value="ECO:0007669"/>
    <property type="project" value="UniProtKB-UniRule"/>
</dbReference>
<dbReference type="InterPro" id="IPR058404">
    <property type="entry name" value="DUF8091"/>
</dbReference>
<feature type="domain" description="Peptidase M20 dimerisation" evidence="10">
    <location>
        <begin position="524"/>
        <end position="623"/>
    </location>
</feature>